<sequence length="395" mass="44391">MSQILNPVKLLTDFSGSNINGKLEVKSDRVTWNIHIENGQIKCAGNSVQYLMVSLDRQLRLLGFQNAAAAAKSIPSSDVESQSQTVSWLEGGRIVPSINWLILREHLDRTEAEKICAGLSLEALETLLWLREGEYKWSKNASLPQHVLAARITFENLELTNTIQKLEQTIKNWQIFRASILSPYQCPYLEENRQLTESSPPILLKLAKFLKGLSFRQLGLILNQDELKIAQLLNPSIESGDIVVRPPQSPFNLLPHIPVDNSRPNKNPGEKFKVACIDDSPTILDEMQRFLKDATYEITRIEDPLKAAPILLRSKPDLILMDISMPNINGYKLCSFFRGSASLKDVPIIMVSGRTGFIDKTRAKMVGATDYLTKPFSKTELLSVVNKYLSKTEVS</sequence>
<dbReference type="Proteomes" id="UP000729733">
    <property type="component" value="Unassembled WGS sequence"/>
</dbReference>
<evidence type="ECO:0000313" key="5">
    <source>
        <dbReference type="Proteomes" id="UP000729733"/>
    </source>
</evidence>
<dbReference type="InterPro" id="IPR011006">
    <property type="entry name" value="CheY-like_superfamily"/>
</dbReference>
<evidence type="ECO:0000256" key="2">
    <source>
        <dbReference type="PROSITE-ProRule" id="PRU00169"/>
    </source>
</evidence>
<evidence type="ECO:0000313" key="4">
    <source>
        <dbReference type="EMBL" id="MCC0177548.1"/>
    </source>
</evidence>
<evidence type="ECO:0000256" key="1">
    <source>
        <dbReference type="ARBA" id="ARBA00022553"/>
    </source>
</evidence>
<dbReference type="Pfam" id="PF00072">
    <property type="entry name" value="Response_reg"/>
    <property type="match status" value="1"/>
</dbReference>
<dbReference type="PROSITE" id="PS50110">
    <property type="entry name" value="RESPONSE_REGULATORY"/>
    <property type="match status" value="1"/>
</dbReference>
<dbReference type="Gene3D" id="3.40.50.2300">
    <property type="match status" value="1"/>
</dbReference>
<dbReference type="PANTHER" id="PTHR44591:SF3">
    <property type="entry name" value="RESPONSE REGULATORY DOMAIN-CONTAINING PROTEIN"/>
    <property type="match status" value="1"/>
</dbReference>
<dbReference type="Pfam" id="PF14332">
    <property type="entry name" value="DUF4388"/>
    <property type="match status" value="1"/>
</dbReference>
<dbReference type="InterPro" id="IPR050595">
    <property type="entry name" value="Bact_response_regulator"/>
</dbReference>
<dbReference type="AlphaFoldDB" id="A0A964BS64"/>
<keyword evidence="5" id="KW-1185">Reference proteome</keyword>
<dbReference type="RefSeq" id="WP_229640612.1">
    <property type="nucleotide sequence ID" value="NZ_JADWDC010000024.1"/>
</dbReference>
<evidence type="ECO:0000259" key="3">
    <source>
        <dbReference type="PROSITE" id="PS50110"/>
    </source>
</evidence>
<feature type="modified residue" description="4-aspartylphosphate" evidence="2">
    <location>
        <position position="322"/>
    </location>
</feature>
<dbReference type="InterPro" id="IPR025497">
    <property type="entry name" value="PatA-like_N"/>
</dbReference>
<reference evidence="4" key="1">
    <citation type="journal article" date="2021" name="Antonie Van Leeuwenhoek">
        <title>Draft genome and description of Waterburya agarophytonicola gen. nov. sp. nov. (Pleurocapsales, Cyanobacteria): a seaweed symbiont.</title>
        <authorList>
            <person name="Bonthond G."/>
            <person name="Shalygin S."/>
            <person name="Bayer T."/>
            <person name="Weinberger F."/>
        </authorList>
    </citation>
    <scope>NUCLEOTIDE SEQUENCE</scope>
    <source>
        <strain evidence="4">KI4</strain>
    </source>
</reference>
<dbReference type="SMART" id="SM00448">
    <property type="entry name" value="REC"/>
    <property type="match status" value="1"/>
</dbReference>
<dbReference type="InterPro" id="IPR001789">
    <property type="entry name" value="Sig_transdc_resp-reg_receiver"/>
</dbReference>
<gene>
    <name evidence="4" type="ORF">I4641_11220</name>
</gene>
<organism evidence="4 5">
    <name type="scientific">Waterburya agarophytonicola KI4</name>
    <dbReference type="NCBI Taxonomy" id="2874699"/>
    <lineage>
        <taxon>Bacteria</taxon>
        <taxon>Bacillati</taxon>
        <taxon>Cyanobacteriota</taxon>
        <taxon>Cyanophyceae</taxon>
        <taxon>Pleurocapsales</taxon>
        <taxon>Hyellaceae</taxon>
        <taxon>Waterburya</taxon>
        <taxon>Waterburya agarophytonicola</taxon>
    </lineage>
</organism>
<dbReference type="EMBL" id="JADWDC010000024">
    <property type="protein sequence ID" value="MCC0177548.1"/>
    <property type="molecule type" value="Genomic_DNA"/>
</dbReference>
<feature type="domain" description="Response regulatory" evidence="3">
    <location>
        <begin position="273"/>
        <end position="389"/>
    </location>
</feature>
<name>A0A964BS64_9CYAN</name>
<dbReference type="SUPFAM" id="SSF52172">
    <property type="entry name" value="CheY-like"/>
    <property type="match status" value="1"/>
</dbReference>
<comment type="caution">
    <text evidence="4">The sequence shown here is derived from an EMBL/GenBank/DDBJ whole genome shotgun (WGS) entry which is preliminary data.</text>
</comment>
<dbReference type="InterPro" id="IPR024186">
    <property type="entry name" value="Sig_transdc_resp-reg_PatA"/>
</dbReference>
<keyword evidence="1 2" id="KW-0597">Phosphoprotein</keyword>
<dbReference type="PANTHER" id="PTHR44591">
    <property type="entry name" value="STRESS RESPONSE REGULATOR PROTEIN 1"/>
    <property type="match status" value="1"/>
</dbReference>
<protein>
    <submittedName>
        <fullName evidence="4">Response regulator</fullName>
    </submittedName>
</protein>
<accession>A0A964BS64</accession>
<dbReference type="GO" id="GO:0000160">
    <property type="term" value="P:phosphorelay signal transduction system"/>
    <property type="evidence" value="ECO:0007669"/>
    <property type="project" value="InterPro"/>
</dbReference>
<proteinExistence type="predicted"/>
<dbReference type="PIRSF" id="PIRSF005897">
    <property type="entry name" value="RR_PatA"/>
    <property type="match status" value="1"/>
</dbReference>